<protein>
    <recommendedName>
        <fullName evidence="4">LURP-one-related family protein</fullName>
    </recommendedName>
</protein>
<dbReference type="Pfam" id="PF04525">
    <property type="entry name" value="LOR"/>
    <property type="match status" value="1"/>
</dbReference>
<evidence type="ECO:0008006" key="4">
    <source>
        <dbReference type="Google" id="ProtNLM"/>
    </source>
</evidence>
<evidence type="ECO:0000256" key="1">
    <source>
        <dbReference type="ARBA" id="ARBA00005437"/>
    </source>
</evidence>
<sequence>MSKLYLNQKVLSLRDKFDILDERDNPVYHAVGSVFRIPKHFDILDLNDRVVASVTKKPFTLMPQFTLEIGGRSVATIQKRFTFLKPHYDLNAAGLTVSGDFWDMNFDVSRQGTVVGQIRKRWFSVGDKYEISTFDDQEELLLVGLVIAIDYVKKQAEAAASGAAAGH</sequence>
<evidence type="ECO:0000313" key="3">
    <source>
        <dbReference type="Proteomes" id="UP000051906"/>
    </source>
</evidence>
<dbReference type="Proteomes" id="UP000051906">
    <property type="component" value="Unassembled WGS sequence"/>
</dbReference>
<dbReference type="InterPro" id="IPR025659">
    <property type="entry name" value="Tubby-like_C"/>
</dbReference>
<proteinExistence type="inferred from homology"/>
<accession>A0A0R2LWT1</accession>
<dbReference type="Gene3D" id="2.40.160.200">
    <property type="entry name" value="LURP1-related"/>
    <property type="match status" value="1"/>
</dbReference>
<dbReference type="EMBL" id="JQCA01000032">
    <property type="protein sequence ID" value="KRO04508.1"/>
    <property type="molecule type" value="Genomic_DNA"/>
</dbReference>
<name>A0A0R2LWT1_9LACO</name>
<reference evidence="2 3" key="1">
    <citation type="journal article" date="2015" name="Genome Announc.">
        <title>Expanding the biotechnology potential of lactobacilli through comparative genomics of 213 strains and associated genera.</title>
        <authorList>
            <person name="Sun Z."/>
            <person name="Harris H.M."/>
            <person name="McCann A."/>
            <person name="Guo C."/>
            <person name="Argimon S."/>
            <person name="Zhang W."/>
            <person name="Yang X."/>
            <person name="Jeffery I.B."/>
            <person name="Cooney J.C."/>
            <person name="Kagawa T.F."/>
            <person name="Liu W."/>
            <person name="Song Y."/>
            <person name="Salvetti E."/>
            <person name="Wrobel A."/>
            <person name="Rasinkangas P."/>
            <person name="Parkhill J."/>
            <person name="Rea M.C."/>
            <person name="O'Sullivan O."/>
            <person name="Ritari J."/>
            <person name="Douillard F.P."/>
            <person name="Paul Ross R."/>
            <person name="Yang R."/>
            <person name="Briner A.E."/>
            <person name="Felis G.E."/>
            <person name="de Vos W.M."/>
            <person name="Barrangou R."/>
            <person name="Klaenhammer T.R."/>
            <person name="Caufield P.W."/>
            <person name="Cui Y."/>
            <person name="Zhang H."/>
            <person name="O'Toole P.W."/>
        </authorList>
    </citation>
    <scope>NUCLEOTIDE SEQUENCE [LARGE SCALE GENOMIC DNA]</scope>
    <source>
        <strain evidence="2 3">DSM 22467</strain>
    </source>
</reference>
<organism evidence="2 3">
    <name type="scientific">Levilactobacillus paucivorans</name>
    <dbReference type="NCBI Taxonomy" id="616990"/>
    <lineage>
        <taxon>Bacteria</taxon>
        <taxon>Bacillati</taxon>
        <taxon>Bacillota</taxon>
        <taxon>Bacilli</taxon>
        <taxon>Lactobacillales</taxon>
        <taxon>Lactobacillaceae</taxon>
        <taxon>Levilactobacillus</taxon>
    </lineage>
</organism>
<dbReference type="STRING" id="616990.IV54_GL001295"/>
<comment type="caution">
    <text evidence="2">The sequence shown here is derived from an EMBL/GenBank/DDBJ whole genome shotgun (WGS) entry which is preliminary data.</text>
</comment>
<dbReference type="InterPro" id="IPR038595">
    <property type="entry name" value="LOR_sf"/>
</dbReference>
<dbReference type="SUPFAM" id="SSF54518">
    <property type="entry name" value="Tubby C-terminal domain-like"/>
    <property type="match status" value="1"/>
</dbReference>
<evidence type="ECO:0000313" key="2">
    <source>
        <dbReference type="EMBL" id="KRO04508.1"/>
    </source>
</evidence>
<dbReference type="PATRIC" id="fig|616990.3.peg.1386"/>
<dbReference type="RefSeq" id="WP_057877880.1">
    <property type="nucleotide sequence ID" value="NZ_JQCA01000032.1"/>
</dbReference>
<dbReference type="OrthoDB" id="652307at2"/>
<dbReference type="AlphaFoldDB" id="A0A0R2LWT1"/>
<comment type="similarity">
    <text evidence="1">Belongs to the LOR family.</text>
</comment>
<gene>
    <name evidence="2" type="ORF">IV54_GL001295</name>
</gene>
<dbReference type="InterPro" id="IPR007612">
    <property type="entry name" value="LOR"/>
</dbReference>
<keyword evidence="3" id="KW-1185">Reference proteome</keyword>